<feature type="transmembrane region" description="Helical" evidence="16">
    <location>
        <begin position="176"/>
        <end position="198"/>
    </location>
</feature>
<feature type="chain" id="PRO_5014440797" description="CFEM domain-containing protein" evidence="17">
    <location>
        <begin position="21"/>
        <end position="433"/>
    </location>
</feature>
<evidence type="ECO:0000256" key="10">
    <source>
        <dbReference type="ARBA" id="ARBA00023136"/>
    </source>
</evidence>
<evidence type="ECO:0000256" key="7">
    <source>
        <dbReference type="ARBA" id="ARBA00022692"/>
    </source>
</evidence>
<dbReference type="GO" id="GO:0005576">
    <property type="term" value="C:extracellular region"/>
    <property type="evidence" value="ECO:0007669"/>
    <property type="project" value="UniProtKB-SubCell"/>
</dbReference>
<organism evidence="19 20">
    <name type="scientific">Hyaloscypha variabilis (strain UAMH 11265 / GT02V1 / F)</name>
    <name type="common">Meliniomyces variabilis</name>
    <dbReference type="NCBI Taxonomy" id="1149755"/>
    <lineage>
        <taxon>Eukaryota</taxon>
        <taxon>Fungi</taxon>
        <taxon>Dikarya</taxon>
        <taxon>Ascomycota</taxon>
        <taxon>Pezizomycotina</taxon>
        <taxon>Leotiomycetes</taxon>
        <taxon>Helotiales</taxon>
        <taxon>Hyaloscyphaceae</taxon>
        <taxon>Hyaloscypha</taxon>
        <taxon>Hyaloscypha variabilis</taxon>
    </lineage>
</organism>
<proteinExistence type="inferred from homology"/>
<dbReference type="EMBL" id="KZ613970">
    <property type="protein sequence ID" value="PMD29954.1"/>
    <property type="molecule type" value="Genomic_DNA"/>
</dbReference>
<evidence type="ECO:0000256" key="17">
    <source>
        <dbReference type="SAM" id="SignalP"/>
    </source>
</evidence>
<feature type="region of interest" description="Disordered" evidence="15">
    <location>
        <begin position="395"/>
        <end position="433"/>
    </location>
</feature>
<evidence type="ECO:0000256" key="8">
    <source>
        <dbReference type="ARBA" id="ARBA00022729"/>
    </source>
</evidence>
<dbReference type="PANTHER" id="PTHR33048:SF131">
    <property type="entry name" value="INTEGRAL MEMBRANE PROTEIN"/>
    <property type="match status" value="1"/>
</dbReference>
<keyword evidence="14" id="KW-0349">Heme</keyword>
<evidence type="ECO:0000256" key="6">
    <source>
        <dbReference type="ARBA" id="ARBA00022622"/>
    </source>
</evidence>
<comment type="subcellular location">
    <subcellularLocation>
        <location evidence="2">Membrane</location>
        <topology evidence="2">Lipid-anchor</topology>
        <topology evidence="2">GPI-anchor</topology>
    </subcellularLocation>
    <subcellularLocation>
        <location evidence="1">Membrane</location>
        <topology evidence="1">Multi-pass membrane protein</topology>
    </subcellularLocation>
    <subcellularLocation>
        <location evidence="3">Secreted</location>
    </subcellularLocation>
</comment>
<dbReference type="PANTHER" id="PTHR33048">
    <property type="entry name" value="PTH11-LIKE INTEGRAL MEMBRANE PROTEIN (AFU_ORTHOLOGUE AFUA_5G11245)"/>
    <property type="match status" value="1"/>
</dbReference>
<feature type="signal peptide" evidence="17">
    <location>
        <begin position="1"/>
        <end position="20"/>
    </location>
</feature>
<evidence type="ECO:0000256" key="13">
    <source>
        <dbReference type="ARBA" id="ARBA00038359"/>
    </source>
</evidence>
<keyword evidence="20" id="KW-1185">Reference proteome</keyword>
<keyword evidence="14" id="KW-0479">Metal-binding</keyword>
<dbReference type="Proteomes" id="UP000235786">
    <property type="component" value="Unassembled WGS sequence"/>
</dbReference>
<keyword evidence="11 14" id="KW-1015">Disulfide bond</keyword>
<reference evidence="19 20" key="1">
    <citation type="submission" date="2016-04" db="EMBL/GenBank/DDBJ databases">
        <title>A degradative enzymes factory behind the ericoid mycorrhizal symbiosis.</title>
        <authorList>
            <consortium name="DOE Joint Genome Institute"/>
            <person name="Martino E."/>
            <person name="Morin E."/>
            <person name="Grelet G."/>
            <person name="Kuo A."/>
            <person name="Kohler A."/>
            <person name="Daghino S."/>
            <person name="Barry K."/>
            <person name="Choi C."/>
            <person name="Cichocki N."/>
            <person name="Clum A."/>
            <person name="Copeland A."/>
            <person name="Hainaut M."/>
            <person name="Haridas S."/>
            <person name="Labutti K."/>
            <person name="Lindquist E."/>
            <person name="Lipzen A."/>
            <person name="Khouja H.-R."/>
            <person name="Murat C."/>
            <person name="Ohm R."/>
            <person name="Olson A."/>
            <person name="Spatafora J."/>
            <person name="Veneault-Fourrey C."/>
            <person name="Henrissat B."/>
            <person name="Grigoriev I."/>
            <person name="Martin F."/>
            <person name="Perotto S."/>
        </authorList>
    </citation>
    <scope>NUCLEOTIDE SEQUENCE [LARGE SCALE GENOMIC DNA]</scope>
    <source>
        <strain evidence="19 20">F</strain>
    </source>
</reference>
<feature type="transmembrane region" description="Helical" evidence="16">
    <location>
        <begin position="259"/>
        <end position="278"/>
    </location>
</feature>
<evidence type="ECO:0000256" key="4">
    <source>
        <dbReference type="ARBA" id="ARBA00010031"/>
    </source>
</evidence>
<dbReference type="InterPro" id="IPR008427">
    <property type="entry name" value="Extracellular_membr_CFEM_dom"/>
</dbReference>
<evidence type="ECO:0000256" key="1">
    <source>
        <dbReference type="ARBA" id="ARBA00004141"/>
    </source>
</evidence>
<evidence type="ECO:0000259" key="18">
    <source>
        <dbReference type="PROSITE" id="PS52012"/>
    </source>
</evidence>
<feature type="transmembrane region" description="Helical" evidence="16">
    <location>
        <begin position="138"/>
        <end position="156"/>
    </location>
</feature>
<feature type="transmembrane region" description="Helical" evidence="16">
    <location>
        <begin position="210"/>
        <end position="239"/>
    </location>
</feature>
<evidence type="ECO:0000256" key="14">
    <source>
        <dbReference type="PROSITE-ProRule" id="PRU01356"/>
    </source>
</evidence>
<evidence type="ECO:0000256" key="16">
    <source>
        <dbReference type="SAM" id="Phobius"/>
    </source>
</evidence>
<name>A0A2J6QUM4_HYAVF</name>
<dbReference type="InterPro" id="IPR049326">
    <property type="entry name" value="Rhodopsin_dom_fungi"/>
</dbReference>
<gene>
    <name evidence="19" type="ORF">L207DRAFT_503460</name>
</gene>
<keyword evidence="6" id="KW-0336">GPI-anchor</keyword>
<dbReference type="OrthoDB" id="408702at2759"/>
<evidence type="ECO:0000256" key="11">
    <source>
        <dbReference type="ARBA" id="ARBA00023157"/>
    </source>
</evidence>
<keyword evidence="9 16" id="KW-1133">Transmembrane helix</keyword>
<keyword evidence="14" id="KW-0408">Iron</keyword>
<feature type="disulfide bond" evidence="14">
    <location>
        <begin position="35"/>
        <end position="66"/>
    </location>
</feature>
<evidence type="ECO:0000256" key="2">
    <source>
        <dbReference type="ARBA" id="ARBA00004589"/>
    </source>
</evidence>
<keyword evidence="8 17" id="KW-0732">Signal</keyword>
<keyword evidence="7 16" id="KW-0812">Transmembrane</keyword>
<dbReference type="InterPro" id="IPR052337">
    <property type="entry name" value="SAT4-like"/>
</dbReference>
<keyword evidence="12" id="KW-0449">Lipoprotein</keyword>
<comment type="similarity">
    <text evidence="4">Belongs to the RBT5 family.</text>
</comment>
<dbReference type="STRING" id="1149755.A0A2J6QUM4"/>
<evidence type="ECO:0000256" key="15">
    <source>
        <dbReference type="SAM" id="MobiDB-lite"/>
    </source>
</evidence>
<feature type="disulfide bond" evidence="14">
    <location>
        <begin position="54"/>
        <end position="87"/>
    </location>
</feature>
<feature type="transmembrane region" description="Helical" evidence="16">
    <location>
        <begin position="328"/>
        <end position="347"/>
    </location>
</feature>
<accession>A0A2J6QUM4</accession>
<feature type="disulfide bond" evidence="14">
    <location>
        <begin position="45"/>
        <end position="52"/>
    </location>
</feature>
<dbReference type="GO" id="GO:0098552">
    <property type="term" value="C:side of membrane"/>
    <property type="evidence" value="ECO:0007669"/>
    <property type="project" value="UniProtKB-KW"/>
</dbReference>
<dbReference type="GO" id="GO:0046872">
    <property type="term" value="F:metal ion binding"/>
    <property type="evidence" value="ECO:0007669"/>
    <property type="project" value="UniProtKB-UniRule"/>
</dbReference>
<protein>
    <recommendedName>
        <fullName evidence="18">CFEM domain-containing protein</fullName>
    </recommendedName>
</protein>
<sequence length="433" mass="47190">MRLHGGVFISILALLSAVGAQQWSIANITTCGLSCLVESIPKSNCSLADSACQCKSKILPALTSACLLENCTMHDQLIVAKVQAATCNLPHPDRSAELIIVTATLFAVAFFVTILRLISRMWVSSTIGIDDWTLSMALLLSVPSTAFTISMANGGFGRHLWDLADGGLLKILRSLYIAESFYVVTLASTKISVLLLYLRIFPHQSVRYAAIATIGMIAISTTIIFFMTVFSCHPVTFFWNRDIRGGTCINVNKLAYANSAMSIIQDLLIVALPLPVLAKLNMGRKKKIGVGFMFAVGSFGCVVSMIRLKSLLSFGNSLDPSWDYVNVVIWTTVELAIAIVCSCFPALRNLLIHIYPRTFLSSIRHTSDKPVSTPMDSNTGRRRANHAQEGFVELQQMSDSQVSEMPPEVPPKDPPIVTTANKGWHRAGSSGEL</sequence>
<dbReference type="Pfam" id="PF20684">
    <property type="entry name" value="Fung_rhodopsin"/>
    <property type="match status" value="1"/>
</dbReference>
<keyword evidence="6" id="KW-0325">Glycoprotein</keyword>
<evidence type="ECO:0000256" key="9">
    <source>
        <dbReference type="ARBA" id="ARBA00022989"/>
    </source>
</evidence>
<keyword evidence="10 16" id="KW-0472">Membrane</keyword>
<comment type="similarity">
    <text evidence="13">Belongs to the SAT4 family.</text>
</comment>
<feature type="disulfide bond" evidence="14">
    <location>
        <begin position="31"/>
        <end position="71"/>
    </location>
</feature>
<dbReference type="Pfam" id="PF05730">
    <property type="entry name" value="CFEM"/>
    <property type="match status" value="1"/>
</dbReference>
<evidence type="ECO:0000313" key="20">
    <source>
        <dbReference type="Proteomes" id="UP000235786"/>
    </source>
</evidence>
<feature type="transmembrane region" description="Helical" evidence="16">
    <location>
        <begin position="98"/>
        <end position="118"/>
    </location>
</feature>
<dbReference type="AlphaFoldDB" id="A0A2J6QUM4"/>
<keyword evidence="5" id="KW-0964">Secreted</keyword>
<feature type="transmembrane region" description="Helical" evidence="16">
    <location>
        <begin position="290"/>
        <end position="308"/>
    </location>
</feature>
<evidence type="ECO:0000256" key="12">
    <source>
        <dbReference type="ARBA" id="ARBA00023288"/>
    </source>
</evidence>
<feature type="binding site" description="axial binding residue" evidence="14">
    <location>
        <position position="49"/>
    </location>
    <ligand>
        <name>heme</name>
        <dbReference type="ChEBI" id="CHEBI:30413"/>
    </ligand>
    <ligandPart>
        <name>Fe</name>
        <dbReference type="ChEBI" id="CHEBI:18248"/>
    </ligandPart>
</feature>
<evidence type="ECO:0000256" key="3">
    <source>
        <dbReference type="ARBA" id="ARBA00004613"/>
    </source>
</evidence>
<dbReference type="PROSITE" id="PS52012">
    <property type="entry name" value="CFEM"/>
    <property type="match status" value="1"/>
</dbReference>
<feature type="domain" description="CFEM" evidence="18">
    <location>
        <begin position="3"/>
        <end position="114"/>
    </location>
</feature>
<evidence type="ECO:0000313" key="19">
    <source>
        <dbReference type="EMBL" id="PMD29954.1"/>
    </source>
</evidence>
<evidence type="ECO:0000256" key="5">
    <source>
        <dbReference type="ARBA" id="ARBA00022525"/>
    </source>
</evidence>